<name>A0ABQ6K2G8_9MICO</name>
<keyword evidence="3" id="KW-1185">Reference proteome</keyword>
<organism evidence="2 3">
    <name type="scientific">Pseudolysinimonas kribbensis</name>
    <dbReference type="NCBI Taxonomy" id="433641"/>
    <lineage>
        <taxon>Bacteria</taxon>
        <taxon>Bacillati</taxon>
        <taxon>Actinomycetota</taxon>
        <taxon>Actinomycetes</taxon>
        <taxon>Micrococcales</taxon>
        <taxon>Microbacteriaceae</taxon>
        <taxon>Pseudolysinimonas</taxon>
    </lineage>
</organism>
<dbReference type="Proteomes" id="UP001157034">
    <property type="component" value="Unassembled WGS sequence"/>
</dbReference>
<accession>A0ABQ6K2G8</accession>
<evidence type="ECO:0000256" key="1">
    <source>
        <dbReference type="SAM" id="MobiDB-lite"/>
    </source>
</evidence>
<comment type="caution">
    <text evidence="2">The sequence shown here is derived from an EMBL/GenBank/DDBJ whole genome shotgun (WGS) entry which is preliminary data.</text>
</comment>
<gene>
    <name evidence="2" type="ORF">GCM10025881_04480</name>
</gene>
<reference evidence="3" key="1">
    <citation type="journal article" date="2019" name="Int. J. Syst. Evol. Microbiol.">
        <title>The Global Catalogue of Microorganisms (GCM) 10K type strain sequencing project: providing services to taxonomists for standard genome sequencing and annotation.</title>
        <authorList>
            <consortium name="The Broad Institute Genomics Platform"/>
            <consortium name="The Broad Institute Genome Sequencing Center for Infectious Disease"/>
            <person name="Wu L."/>
            <person name="Ma J."/>
        </authorList>
    </citation>
    <scope>NUCLEOTIDE SEQUENCE [LARGE SCALE GENOMIC DNA]</scope>
    <source>
        <strain evidence="3">NBRC 108894</strain>
    </source>
</reference>
<proteinExistence type="predicted"/>
<dbReference type="EMBL" id="BSVB01000001">
    <property type="protein sequence ID" value="GMA93624.1"/>
    <property type="molecule type" value="Genomic_DNA"/>
</dbReference>
<protein>
    <submittedName>
        <fullName evidence="2">Uncharacterized protein</fullName>
    </submittedName>
</protein>
<evidence type="ECO:0000313" key="3">
    <source>
        <dbReference type="Proteomes" id="UP001157034"/>
    </source>
</evidence>
<sequence>MHGAGAVGGGVALLDLRDLGEPVGLEVAAGDQAEDVLPSEFAPVIQPEPSETRGSSRYRMPVADSVPSTAPSRDQGPM</sequence>
<evidence type="ECO:0000313" key="2">
    <source>
        <dbReference type="EMBL" id="GMA93624.1"/>
    </source>
</evidence>
<feature type="region of interest" description="Disordered" evidence="1">
    <location>
        <begin position="30"/>
        <end position="78"/>
    </location>
</feature>